<keyword evidence="6 7" id="KW-0472">Membrane</keyword>
<name>F4GJ82_PARC1</name>
<dbReference type="eggNOG" id="COG4209">
    <property type="taxonomic scope" value="Bacteria"/>
</dbReference>
<proteinExistence type="inferred from homology"/>
<sequence>MHTFDRLRRNPKVKLILRNYDLYLMLLPVIAFYVIFKYIPMYGIQIAFKDYNPGLGFTASPTVGWDNFTRFFSSFRFRRMILNTVLINVYQLLFQFPLPIFFAIIVNEVRRRWFKSTVLNLTYIPHFLSTVVIVALVSTVTNPEYGVINAIIESFGGKPIRFMEVSSWFKTVYIGSGIWQNMGWSSLVYLGALAGIDPVWYEAAQVDGASKYQQIWRITLPCIAPTIMIMLILKIGGIMDLGVDKVLLMQNDLNISSSDVIPVYVYRTGIRDGDFSYAAAIDLFNNVINFILLLVANHTSKRLSGSSLW</sequence>
<dbReference type="GO" id="GO:0055085">
    <property type="term" value="P:transmembrane transport"/>
    <property type="evidence" value="ECO:0007669"/>
    <property type="project" value="InterPro"/>
</dbReference>
<keyword evidence="10" id="KW-1185">Reference proteome</keyword>
<dbReference type="PANTHER" id="PTHR43227">
    <property type="entry name" value="BLL4140 PROTEIN"/>
    <property type="match status" value="1"/>
</dbReference>
<feature type="transmembrane region" description="Helical" evidence="7">
    <location>
        <begin position="80"/>
        <end position="106"/>
    </location>
</feature>
<dbReference type="Gene3D" id="1.10.3720.10">
    <property type="entry name" value="MetI-like"/>
    <property type="match status" value="1"/>
</dbReference>
<dbReference type="AlphaFoldDB" id="F4GJ82"/>
<protein>
    <submittedName>
        <fullName evidence="9">Carbohydrate ABC transporter membrane protein 1, CUT1 family</fullName>
    </submittedName>
</protein>
<dbReference type="OrthoDB" id="368362at2"/>
<accession>F4GJ82</accession>
<dbReference type="InterPro" id="IPR035906">
    <property type="entry name" value="MetI-like_sf"/>
</dbReference>
<comment type="similarity">
    <text evidence="7">Belongs to the binding-protein-dependent transport system permease family.</text>
</comment>
<feature type="transmembrane region" description="Helical" evidence="7">
    <location>
        <begin position="215"/>
        <end position="239"/>
    </location>
</feature>
<dbReference type="SUPFAM" id="SSF161098">
    <property type="entry name" value="MetI-like"/>
    <property type="match status" value="1"/>
</dbReference>
<feature type="transmembrane region" description="Helical" evidence="7">
    <location>
        <begin position="118"/>
        <end position="137"/>
    </location>
</feature>
<evidence type="ECO:0000313" key="9">
    <source>
        <dbReference type="EMBL" id="AEC01722.1"/>
    </source>
</evidence>
<keyword evidence="4 7" id="KW-0812">Transmembrane</keyword>
<feature type="transmembrane region" description="Helical" evidence="7">
    <location>
        <begin position="275"/>
        <end position="296"/>
    </location>
</feature>
<evidence type="ECO:0000313" key="10">
    <source>
        <dbReference type="Proteomes" id="UP000007939"/>
    </source>
</evidence>
<gene>
    <name evidence="9" type="ordered locus">Spico_0494</name>
</gene>
<reference evidence="9 10" key="2">
    <citation type="journal article" date="2012" name="Stand. Genomic Sci.">
        <title>Complete genome sequence of the termite hindgut bacterium Spirochaeta coccoides type strain (SPN1(T)), reclassification in the genus Sphaerochaeta as Sphaerochaeta coccoides comb. nov. and emendations of the family Spirochaetaceae and the genus Sphaerochaeta.</title>
        <authorList>
            <person name="Abt B."/>
            <person name="Han C."/>
            <person name="Scheuner C."/>
            <person name="Lu M."/>
            <person name="Lapidus A."/>
            <person name="Nolan M."/>
            <person name="Lucas S."/>
            <person name="Hammon N."/>
            <person name="Deshpande S."/>
            <person name="Cheng J.F."/>
            <person name="Tapia R."/>
            <person name="Goodwin L.A."/>
            <person name="Pitluck S."/>
            <person name="Liolios K."/>
            <person name="Pagani I."/>
            <person name="Ivanova N."/>
            <person name="Mavromatis K."/>
            <person name="Mikhailova N."/>
            <person name="Huntemann M."/>
            <person name="Pati A."/>
            <person name="Chen A."/>
            <person name="Palaniappan K."/>
            <person name="Land M."/>
            <person name="Hauser L."/>
            <person name="Brambilla E.M."/>
            <person name="Rohde M."/>
            <person name="Spring S."/>
            <person name="Gronow S."/>
            <person name="Goker M."/>
            <person name="Woyke T."/>
            <person name="Bristow J."/>
            <person name="Eisen J.A."/>
            <person name="Markowitz V."/>
            <person name="Hugenholtz P."/>
            <person name="Kyrpides N.C."/>
            <person name="Klenk H.P."/>
            <person name="Detter J.C."/>
        </authorList>
    </citation>
    <scope>NUCLEOTIDE SEQUENCE [LARGE SCALE GENOMIC DNA]</scope>
    <source>
        <strain evidence="10">ATCC BAA-1237 / DSM 17374 / SPN1</strain>
    </source>
</reference>
<dbReference type="HOGENOM" id="CLU_016047_0_1_12"/>
<dbReference type="Proteomes" id="UP000007939">
    <property type="component" value="Chromosome"/>
</dbReference>
<evidence type="ECO:0000256" key="2">
    <source>
        <dbReference type="ARBA" id="ARBA00022448"/>
    </source>
</evidence>
<dbReference type="Pfam" id="PF00528">
    <property type="entry name" value="BPD_transp_1"/>
    <property type="match status" value="1"/>
</dbReference>
<evidence type="ECO:0000256" key="3">
    <source>
        <dbReference type="ARBA" id="ARBA00022475"/>
    </source>
</evidence>
<reference evidence="10" key="1">
    <citation type="submission" date="2011-04" db="EMBL/GenBank/DDBJ databases">
        <title>The complete genome of Spirochaeta coccoides DSM 17374.</title>
        <authorList>
            <person name="Lucas S."/>
            <person name="Copeland A."/>
            <person name="Lapidus A."/>
            <person name="Bruce D."/>
            <person name="Goodwin L."/>
            <person name="Pitluck S."/>
            <person name="Peters L."/>
            <person name="Kyrpides N."/>
            <person name="Mavromatis K."/>
            <person name="Pagani I."/>
            <person name="Ivanova N."/>
            <person name="Ovchinnikova G."/>
            <person name="Lu M."/>
            <person name="Detter J.C."/>
            <person name="Tapia R."/>
            <person name="Han C."/>
            <person name="Land M."/>
            <person name="Hauser L."/>
            <person name="Markowitz V."/>
            <person name="Cheng J.-F."/>
            <person name="Hugenholtz P."/>
            <person name="Woyke T."/>
            <person name="Wu D."/>
            <person name="Spring S."/>
            <person name="Schroeder M."/>
            <person name="Brambilla E."/>
            <person name="Klenk H.-P."/>
            <person name="Eisen J.A."/>
        </authorList>
    </citation>
    <scope>NUCLEOTIDE SEQUENCE [LARGE SCALE GENOMIC DNA]</scope>
    <source>
        <strain evidence="10">ATCC BAA-1237 / DSM 17374 / SPN1</strain>
    </source>
</reference>
<dbReference type="STRING" id="760011.Spico_0494"/>
<evidence type="ECO:0000259" key="8">
    <source>
        <dbReference type="PROSITE" id="PS50928"/>
    </source>
</evidence>
<keyword evidence="3" id="KW-1003">Cell membrane</keyword>
<comment type="subcellular location">
    <subcellularLocation>
        <location evidence="1 7">Cell membrane</location>
        <topology evidence="1 7">Multi-pass membrane protein</topology>
    </subcellularLocation>
</comment>
<organism evidence="9 10">
    <name type="scientific">Parasphaerochaeta coccoides (strain ATCC BAA-1237 / DSM 17374 / SPN1)</name>
    <name type="common">Sphaerochaeta coccoides</name>
    <dbReference type="NCBI Taxonomy" id="760011"/>
    <lineage>
        <taxon>Bacteria</taxon>
        <taxon>Pseudomonadati</taxon>
        <taxon>Spirochaetota</taxon>
        <taxon>Spirochaetia</taxon>
        <taxon>Spirochaetales</taxon>
        <taxon>Sphaerochaetaceae</taxon>
        <taxon>Parasphaerochaeta</taxon>
    </lineage>
</organism>
<evidence type="ECO:0000256" key="6">
    <source>
        <dbReference type="ARBA" id="ARBA00023136"/>
    </source>
</evidence>
<dbReference type="KEGG" id="scc:Spico_0494"/>
<dbReference type="CDD" id="cd06261">
    <property type="entry name" value="TM_PBP2"/>
    <property type="match status" value="1"/>
</dbReference>
<evidence type="ECO:0000256" key="5">
    <source>
        <dbReference type="ARBA" id="ARBA00022989"/>
    </source>
</evidence>
<keyword evidence="2 7" id="KW-0813">Transport</keyword>
<feature type="domain" description="ABC transmembrane type-1" evidence="8">
    <location>
        <begin position="81"/>
        <end position="296"/>
    </location>
</feature>
<dbReference type="PANTHER" id="PTHR43227:SF11">
    <property type="entry name" value="BLL4140 PROTEIN"/>
    <property type="match status" value="1"/>
</dbReference>
<dbReference type="InterPro" id="IPR000515">
    <property type="entry name" value="MetI-like"/>
</dbReference>
<evidence type="ECO:0000256" key="1">
    <source>
        <dbReference type="ARBA" id="ARBA00004651"/>
    </source>
</evidence>
<dbReference type="InterPro" id="IPR050809">
    <property type="entry name" value="UgpAE/MalFG_permease"/>
</dbReference>
<evidence type="ECO:0000256" key="4">
    <source>
        <dbReference type="ARBA" id="ARBA00022692"/>
    </source>
</evidence>
<evidence type="ECO:0000256" key="7">
    <source>
        <dbReference type="RuleBase" id="RU363032"/>
    </source>
</evidence>
<feature type="transmembrane region" description="Helical" evidence="7">
    <location>
        <begin position="20"/>
        <end position="39"/>
    </location>
</feature>
<feature type="transmembrane region" description="Helical" evidence="7">
    <location>
        <begin position="182"/>
        <end position="203"/>
    </location>
</feature>
<dbReference type="RefSeq" id="WP_013739118.1">
    <property type="nucleotide sequence ID" value="NC_015436.1"/>
</dbReference>
<dbReference type="EMBL" id="CP002659">
    <property type="protein sequence ID" value="AEC01722.1"/>
    <property type="molecule type" value="Genomic_DNA"/>
</dbReference>
<dbReference type="GO" id="GO:0005886">
    <property type="term" value="C:plasma membrane"/>
    <property type="evidence" value="ECO:0007669"/>
    <property type="project" value="UniProtKB-SubCell"/>
</dbReference>
<dbReference type="PROSITE" id="PS50928">
    <property type="entry name" value="ABC_TM1"/>
    <property type="match status" value="1"/>
</dbReference>
<keyword evidence="5 7" id="KW-1133">Transmembrane helix</keyword>